<name>A0ABQ4X3Q7_9ASTR</name>
<organism evidence="1 2">
    <name type="scientific">Tanacetum coccineum</name>
    <dbReference type="NCBI Taxonomy" id="301880"/>
    <lineage>
        <taxon>Eukaryota</taxon>
        <taxon>Viridiplantae</taxon>
        <taxon>Streptophyta</taxon>
        <taxon>Embryophyta</taxon>
        <taxon>Tracheophyta</taxon>
        <taxon>Spermatophyta</taxon>
        <taxon>Magnoliopsida</taxon>
        <taxon>eudicotyledons</taxon>
        <taxon>Gunneridae</taxon>
        <taxon>Pentapetalae</taxon>
        <taxon>asterids</taxon>
        <taxon>campanulids</taxon>
        <taxon>Asterales</taxon>
        <taxon>Asteraceae</taxon>
        <taxon>Asteroideae</taxon>
        <taxon>Anthemideae</taxon>
        <taxon>Anthemidinae</taxon>
        <taxon>Tanacetum</taxon>
    </lineage>
</organism>
<evidence type="ECO:0008006" key="3">
    <source>
        <dbReference type="Google" id="ProtNLM"/>
    </source>
</evidence>
<accession>A0ABQ4X3Q7</accession>
<dbReference type="EMBL" id="BQNB010009178">
    <property type="protein sequence ID" value="GJS59837.1"/>
    <property type="molecule type" value="Genomic_DNA"/>
</dbReference>
<evidence type="ECO:0000313" key="2">
    <source>
        <dbReference type="Proteomes" id="UP001151760"/>
    </source>
</evidence>
<reference evidence="1" key="2">
    <citation type="submission" date="2022-01" db="EMBL/GenBank/DDBJ databases">
        <authorList>
            <person name="Yamashiro T."/>
            <person name="Shiraishi A."/>
            <person name="Satake H."/>
            <person name="Nakayama K."/>
        </authorList>
    </citation>
    <scope>NUCLEOTIDE SEQUENCE</scope>
</reference>
<dbReference type="Proteomes" id="UP001151760">
    <property type="component" value="Unassembled WGS sequence"/>
</dbReference>
<dbReference type="PANTHER" id="PTHR36617">
    <property type="entry name" value="PROTEIN, PUTATIVE-RELATED"/>
    <property type="match status" value="1"/>
</dbReference>
<reference evidence="1" key="1">
    <citation type="journal article" date="2022" name="Int. J. Mol. Sci.">
        <title>Draft Genome of Tanacetum Coccineum: Genomic Comparison of Closely Related Tanacetum-Family Plants.</title>
        <authorList>
            <person name="Yamashiro T."/>
            <person name="Shiraishi A."/>
            <person name="Nakayama K."/>
            <person name="Satake H."/>
        </authorList>
    </citation>
    <scope>NUCLEOTIDE SEQUENCE</scope>
</reference>
<feature type="non-terminal residue" evidence="1">
    <location>
        <position position="1"/>
    </location>
</feature>
<proteinExistence type="predicted"/>
<keyword evidence="2" id="KW-1185">Reference proteome</keyword>
<comment type="caution">
    <text evidence="1">The sequence shown here is derived from an EMBL/GenBank/DDBJ whole genome shotgun (WGS) entry which is preliminary data.</text>
</comment>
<dbReference type="PANTHER" id="PTHR36617:SF5">
    <property type="entry name" value="OS05G0421675 PROTEIN"/>
    <property type="match status" value="1"/>
</dbReference>
<gene>
    <name evidence="1" type="ORF">Tco_0654621</name>
</gene>
<evidence type="ECO:0000313" key="1">
    <source>
        <dbReference type="EMBL" id="GJS59837.1"/>
    </source>
</evidence>
<sequence>TTTMGKRRDEIFPKRNELECLSMPPPLAVCGLDIVDAFEPREQERERWVRCLERERERARETEEGENEDDISSTNQDSNSGFYSYKIMSWGGSGARLKEAVVSKMEWVKCIWNDLWIGDSCFRYKFPRLYALDINKECTVADKMVASFTSSFRREVRGGAESLQLTQILDLLGTVILSNMEDRWIWDLNGDGEFCVKDVRNLLDATFLPKADSPTRWIQLRSHTFSLQMVEFGLDSYIYWPSWIKALRMNSKSKSVLEGVFYTLVEYLEL</sequence>
<protein>
    <recommendedName>
        <fullName evidence="3">RNA-directed DNA polymerase, eukaryota</fullName>
    </recommendedName>
</protein>